<reference evidence="9 10" key="1">
    <citation type="submission" date="2018-07" db="EMBL/GenBank/DDBJ databases">
        <title>Genome sequencing of oomycete isolates from Chile give support for New Zealand origin for Phytophthora kernoviae and make available the first Nothophytophthora sp. genome.</title>
        <authorList>
            <person name="Studholme D.J."/>
            <person name="Sanfuentes E."/>
            <person name="Panda P."/>
            <person name="Hill R."/>
            <person name="Sambles C."/>
            <person name="Grant M."/>
            <person name="Williams N.M."/>
            <person name="Mcdougal R.L."/>
        </authorList>
    </citation>
    <scope>NUCLEOTIDE SEQUENCE [LARGE SCALE GENOMIC DNA]</scope>
    <source>
        <strain evidence="7">Chile6</strain>
        <strain evidence="8">Chile7</strain>
    </source>
</reference>
<evidence type="ECO:0000313" key="7">
    <source>
        <dbReference type="EMBL" id="RLN58072.1"/>
    </source>
</evidence>
<accession>A0A3F2RIT3</accession>
<evidence type="ECO:0000256" key="3">
    <source>
        <dbReference type="ARBA" id="ARBA00022490"/>
    </source>
</evidence>
<comment type="subcellular location">
    <subcellularLocation>
        <location evidence="2">Cytoplasm</location>
    </subcellularLocation>
    <subcellularLocation>
        <location evidence="1">Nucleus</location>
    </subcellularLocation>
</comment>
<feature type="domain" description="Essential protein Yae1 N-terminal" evidence="6">
    <location>
        <begin position="55"/>
        <end position="91"/>
    </location>
</feature>
<evidence type="ECO:0000256" key="1">
    <source>
        <dbReference type="ARBA" id="ARBA00004123"/>
    </source>
</evidence>
<dbReference type="EMBL" id="MBDO02000278">
    <property type="protein sequence ID" value="RLN58072.1"/>
    <property type="molecule type" value="Genomic_DNA"/>
</dbReference>
<dbReference type="AlphaFoldDB" id="A0A3F2RIT3"/>
<dbReference type="EMBL" id="MBAD02000595">
    <property type="protein sequence ID" value="RLN65437.1"/>
    <property type="molecule type" value="Genomic_DNA"/>
</dbReference>
<dbReference type="Proteomes" id="UP000284657">
    <property type="component" value="Unassembled WGS sequence"/>
</dbReference>
<dbReference type="GO" id="GO:0005737">
    <property type="term" value="C:cytoplasm"/>
    <property type="evidence" value="ECO:0007669"/>
    <property type="project" value="UniProtKB-SubCell"/>
</dbReference>
<evidence type="ECO:0000313" key="9">
    <source>
        <dbReference type="Proteomes" id="UP000277300"/>
    </source>
</evidence>
<keyword evidence="3" id="KW-0963">Cytoplasm</keyword>
<evidence type="ECO:0000256" key="4">
    <source>
        <dbReference type="ARBA" id="ARBA00023242"/>
    </source>
</evidence>
<evidence type="ECO:0000313" key="10">
    <source>
        <dbReference type="Proteomes" id="UP000284657"/>
    </source>
</evidence>
<dbReference type="InterPro" id="IPR019191">
    <property type="entry name" value="Essential_protein_Yae1_N"/>
</dbReference>
<evidence type="ECO:0000256" key="2">
    <source>
        <dbReference type="ARBA" id="ARBA00004496"/>
    </source>
</evidence>
<protein>
    <recommendedName>
        <fullName evidence="6">Essential protein Yae1 N-terminal domain-containing protein</fullName>
    </recommendedName>
</protein>
<keyword evidence="4" id="KW-0539">Nucleus</keyword>
<gene>
    <name evidence="8" type="ORF">BBJ29_005728</name>
    <name evidence="7" type="ORF">BBP00_00007195</name>
</gene>
<name>A0A3F2RIT3_9STRA</name>
<dbReference type="OrthoDB" id="20086at2759"/>
<comment type="caution">
    <text evidence="7">The sequence shown here is derived from an EMBL/GenBank/DDBJ whole genome shotgun (WGS) entry which is preliminary data.</text>
</comment>
<dbReference type="GO" id="GO:0005634">
    <property type="term" value="C:nucleus"/>
    <property type="evidence" value="ECO:0007669"/>
    <property type="project" value="UniProtKB-SubCell"/>
</dbReference>
<proteinExistence type="predicted"/>
<dbReference type="PANTHER" id="PTHR18829">
    <property type="entry name" value="PROTEIN YAE1 HOMOLOG"/>
    <property type="match status" value="1"/>
</dbReference>
<evidence type="ECO:0000259" key="6">
    <source>
        <dbReference type="Pfam" id="PF09811"/>
    </source>
</evidence>
<organism evidence="7 9">
    <name type="scientific">Phytophthora kernoviae</name>
    <dbReference type="NCBI Taxonomy" id="325452"/>
    <lineage>
        <taxon>Eukaryota</taxon>
        <taxon>Sar</taxon>
        <taxon>Stramenopiles</taxon>
        <taxon>Oomycota</taxon>
        <taxon>Peronosporomycetes</taxon>
        <taxon>Peronosporales</taxon>
        <taxon>Peronosporaceae</taxon>
        <taxon>Phytophthora</taxon>
    </lineage>
</organism>
<sequence>MTRPAPINSLPPAAGAASDSDDGFGDFLSEEEEEETLLAQETVALERRMRTAGIRDGLEIGKEDTLQEGFDQGFALGAKRSFQFALLRGTLATAVACGLFQNQENTLSQAQSCMKQLRTLEMDTHISEGGQVDTSSQETDKTVQQAQELLERIGMSRPGPPAN</sequence>
<evidence type="ECO:0000313" key="8">
    <source>
        <dbReference type="EMBL" id="RLN65437.1"/>
    </source>
</evidence>
<feature type="region of interest" description="Disordered" evidence="5">
    <location>
        <begin position="1"/>
        <end position="26"/>
    </location>
</feature>
<dbReference type="InterPro" id="IPR038881">
    <property type="entry name" value="Yae1-like"/>
</dbReference>
<dbReference type="Pfam" id="PF09811">
    <property type="entry name" value="Yae1_N"/>
    <property type="match status" value="1"/>
</dbReference>
<dbReference type="PANTHER" id="PTHR18829:SF0">
    <property type="entry name" value="PROTEIN YAE1 HOMOLOG"/>
    <property type="match status" value="1"/>
</dbReference>
<evidence type="ECO:0000256" key="5">
    <source>
        <dbReference type="SAM" id="MobiDB-lite"/>
    </source>
</evidence>
<dbReference type="Proteomes" id="UP000277300">
    <property type="component" value="Unassembled WGS sequence"/>
</dbReference>